<dbReference type="GeneID" id="90449705"/>
<evidence type="ECO:0000313" key="1">
    <source>
        <dbReference type="EMBL" id="XAT63271.1"/>
    </source>
</evidence>
<organism evidence="1 2">
    <name type="scientific">Geoglobus acetivorans</name>
    <dbReference type="NCBI Taxonomy" id="565033"/>
    <lineage>
        <taxon>Archaea</taxon>
        <taxon>Methanobacteriati</taxon>
        <taxon>Methanobacteriota</taxon>
        <taxon>Archaeoglobi</taxon>
        <taxon>Archaeoglobales</taxon>
        <taxon>Archaeoglobaceae</taxon>
        <taxon>Geoglobus</taxon>
    </lineage>
</organism>
<dbReference type="InterPro" id="IPR036390">
    <property type="entry name" value="WH_DNA-bd_sf"/>
</dbReference>
<gene>
    <name evidence="1" type="ORF">LPQ35_08400</name>
</gene>
<dbReference type="Gene3D" id="3.30.450.20">
    <property type="entry name" value="PAS domain"/>
    <property type="match status" value="1"/>
</dbReference>
<dbReference type="Gene3D" id="1.10.10.10">
    <property type="entry name" value="Winged helix-like DNA-binding domain superfamily/Winged helix DNA-binding domain"/>
    <property type="match status" value="1"/>
</dbReference>
<dbReference type="Pfam" id="PF13596">
    <property type="entry name" value="PAS_10"/>
    <property type="match status" value="1"/>
</dbReference>
<dbReference type="Proteomes" id="UP001492541">
    <property type="component" value="Chromosome"/>
</dbReference>
<name>A0ABZ3H128_GEOAI</name>
<reference evidence="1 2" key="1">
    <citation type="submission" date="2021-11" db="EMBL/GenBank/DDBJ databases">
        <title>Whole genome of Geoglobus acetivorans.</title>
        <authorList>
            <person name="Liu D."/>
        </authorList>
    </citation>
    <scope>NUCLEOTIDE SEQUENCE [LARGE SCALE GENOMIC DNA]</scope>
    <source>
        <strain evidence="1 2">SBH6</strain>
    </source>
</reference>
<dbReference type="SUPFAM" id="SSF46785">
    <property type="entry name" value="Winged helix' DNA-binding domain"/>
    <property type="match status" value="1"/>
</dbReference>
<dbReference type="InterPro" id="IPR036388">
    <property type="entry name" value="WH-like_DNA-bd_sf"/>
</dbReference>
<keyword evidence="2" id="KW-1185">Reference proteome</keyword>
<proteinExistence type="predicted"/>
<protein>
    <submittedName>
        <fullName evidence="1">PAS domain-containing protein</fullName>
    </submittedName>
</protein>
<sequence length="212" mass="23963">MPVSLTDKELKIISILKSGSKMSAGDIKRVFESRGEQIPYTTISSALEKLYSEKILDRMEVRSRGKYGKKYLYYLSEDFTSVDAQSPVADMVKSLFSAIGGLHSSDSVAFVDRNGILTLLYGNGQVINDSGVIGKKVDSFHSSVTAKFVRQIFEELKSKKRDFFRRVINFEGRNYEKYYCGVWSSDGEFLGVLVITKVEGKTEKLPREIMYP</sequence>
<evidence type="ECO:0000313" key="2">
    <source>
        <dbReference type="Proteomes" id="UP001492541"/>
    </source>
</evidence>
<accession>A0ABZ3H128</accession>
<dbReference type="EMBL" id="CP087714">
    <property type="protein sequence ID" value="XAT63271.1"/>
    <property type="molecule type" value="Genomic_DNA"/>
</dbReference>
<dbReference type="RefSeq" id="WP_193808336.1">
    <property type="nucleotide sequence ID" value="NZ_CP087714.1"/>
</dbReference>